<keyword evidence="5" id="KW-0411">Iron-sulfur</keyword>
<keyword evidence="3" id="KW-0479">Metal-binding</keyword>
<name>A0A5C7S6J3_THASP</name>
<comment type="similarity">
    <text evidence="6">Belongs to the radical SAM superfamily. Anaerobic sulfatase-maturating enzyme family.</text>
</comment>
<proteinExistence type="inferred from homology"/>
<dbReference type="PANTHER" id="PTHR43273:SF3">
    <property type="entry name" value="ANAEROBIC SULFATASE-MATURATING ENZYME HOMOLOG ASLB-RELATED"/>
    <property type="match status" value="1"/>
</dbReference>
<evidence type="ECO:0000313" key="8">
    <source>
        <dbReference type="EMBL" id="TXH78271.1"/>
    </source>
</evidence>
<dbReference type="SFLD" id="SFLDG01067">
    <property type="entry name" value="SPASM/twitch_domain_containing"/>
    <property type="match status" value="1"/>
</dbReference>
<comment type="caution">
    <text evidence="8">The sequence shown here is derived from an EMBL/GenBank/DDBJ whole genome shotgun (WGS) entry which is preliminary data.</text>
</comment>
<dbReference type="NCBIfam" id="TIGR04085">
    <property type="entry name" value="rSAM_more_4Fe4S"/>
    <property type="match status" value="1"/>
</dbReference>
<dbReference type="AlphaFoldDB" id="A0A5C7S6J3"/>
<dbReference type="InterPro" id="IPR058240">
    <property type="entry name" value="rSAM_sf"/>
</dbReference>
<dbReference type="InterPro" id="IPR023885">
    <property type="entry name" value="4Fe4S-binding_SPASM_dom"/>
</dbReference>
<dbReference type="InterPro" id="IPR023867">
    <property type="entry name" value="Sulphatase_maturase_rSAM"/>
</dbReference>
<evidence type="ECO:0000256" key="3">
    <source>
        <dbReference type="ARBA" id="ARBA00022723"/>
    </source>
</evidence>
<organism evidence="8 9">
    <name type="scientific">Thauera aminoaromatica</name>
    <dbReference type="NCBI Taxonomy" id="164330"/>
    <lineage>
        <taxon>Bacteria</taxon>
        <taxon>Pseudomonadati</taxon>
        <taxon>Pseudomonadota</taxon>
        <taxon>Betaproteobacteria</taxon>
        <taxon>Rhodocyclales</taxon>
        <taxon>Zoogloeaceae</taxon>
        <taxon>Thauera</taxon>
    </lineage>
</organism>
<evidence type="ECO:0000256" key="6">
    <source>
        <dbReference type="ARBA" id="ARBA00023601"/>
    </source>
</evidence>
<evidence type="ECO:0000256" key="5">
    <source>
        <dbReference type="ARBA" id="ARBA00023014"/>
    </source>
</evidence>
<dbReference type="SFLD" id="SFLDS00029">
    <property type="entry name" value="Radical_SAM"/>
    <property type="match status" value="1"/>
</dbReference>
<protein>
    <submittedName>
        <fullName evidence="8">SPASM domain-containing protein</fullName>
    </submittedName>
</protein>
<evidence type="ECO:0000259" key="7">
    <source>
        <dbReference type="Pfam" id="PF04055"/>
    </source>
</evidence>
<reference evidence="8 9" key="1">
    <citation type="submission" date="2018-09" db="EMBL/GenBank/DDBJ databases">
        <title>Metagenome Assembled Genomes from an Advanced Water Purification Facility.</title>
        <authorList>
            <person name="Stamps B.W."/>
            <person name="Spear J.R."/>
        </authorList>
    </citation>
    <scope>NUCLEOTIDE SEQUENCE [LARGE SCALE GENOMIC DNA]</scope>
    <source>
        <strain evidence="8">Bin_27_1</strain>
    </source>
</reference>
<accession>A0A5C7S6J3</accession>
<dbReference type="GO" id="GO:0046872">
    <property type="term" value="F:metal ion binding"/>
    <property type="evidence" value="ECO:0007669"/>
    <property type="project" value="UniProtKB-KW"/>
</dbReference>
<comment type="cofactor">
    <cofactor evidence="1">
        <name>[4Fe-4S] cluster</name>
        <dbReference type="ChEBI" id="CHEBI:49883"/>
    </cofactor>
</comment>
<evidence type="ECO:0000256" key="2">
    <source>
        <dbReference type="ARBA" id="ARBA00022691"/>
    </source>
</evidence>
<dbReference type="EMBL" id="SSFD01000395">
    <property type="protein sequence ID" value="TXH78271.1"/>
    <property type="molecule type" value="Genomic_DNA"/>
</dbReference>
<dbReference type="Proteomes" id="UP000321192">
    <property type="component" value="Unassembled WGS sequence"/>
</dbReference>
<evidence type="ECO:0000256" key="1">
    <source>
        <dbReference type="ARBA" id="ARBA00001966"/>
    </source>
</evidence>
<dbReference type="GO" id="GO:0051536">
    <property type="term" value="F:iron-sulfur cluster binding"/>
    <property type="evidence" value="ECO:0007669"/>
    <property type="project" value="UniProtKB-KW"/>
</dbReference>
<sequence length="382" mass="41707">MSCNYACEYCSQRFVARNDETNPEDVTGFMESLDSWVLSPPEAIEFWGGEPLVYIKTLRPLAEALRLKFPQARFSVITNGSLLNPQINHWLDDLGFTVSISHDGPGQHVRGPDPLGDPLARQAILELYRRLAPQGRFSFNAMVNRSNQSRAAIQAFFAELTGDPDVMIGEGGFVDAYDDGGRALSLKPEEFHSFRRLAFQEIRQGKAGRISSVRDRTMSFVNSLRFKRPASSLGQKCGMDRSDSIAVDLKGNVLTCQNVSATAAAPNGESHCIGHTSQMQEVALKSATHWSHRKECPGCPVLQVCKGACMFLQGPLWDVSCDNAYSDALPIFAAGIEFLTGLVPVHIEGNLPPDRKDVFGFDGNSADGGVKGKPFPIPVVAA</sequence>
<evidence type="ECO:0000313" key="9">
    <source>
        <dbReference type="Proteomes" id="UP000321192"/>
    </source>
</evidence>
<keyword evidence="4" id="KW-0408">Iron</keyword>
<dbReference type="Gene3D" id="3.20.20.70">
    <property type="entry name" value="Aldolase class I"/>
    <property type="match status" value="1"/>
</dbReference>
<dbReference type="InterPro" id="IPR007197">
    <property type="entry name" value="rSAM"/>
</dbReference>
<dbReference type="PANTHER" id="PTHR43273">
    <property type="entry name" value="ANAEROBIC SULFATASE-MATURATING ENZYME HOMOLOG ASLB-RELATED"/>
    <property type="match status" value="1"/>
</dbReference>
<gene>
    <name evidence="8" type="ORF">E6Q80_23095</name>
</gene>
<evidence type="ECO:0000256" key="4">
    <source>
        <dbReference type="ARBA" id="ARBA00023004"/>
    </source>
</evidence>
<keyword evidence="2" id="KW-0949">S-adenosyl-L-methionine</keyword>
<dbReference type="SUPFAM" id="SSF102114">
    <property type="entry name" value="Radical SAM enzymes"/>
    <property type="match status" value="1"/>
</dbReference>
<dbReference type="InterPro" id="IPR013785">
    <property type="entry name" value="Aldolase_TIM"/>
</dbReference>
<feature type="domain" description="Radical SAM core" evidence="7">
    <location>
        <begin position="3"/>
        <end position="109"/>
    </location>
</feature>
<dbReference type="Pfam" id="PF04055">
    <property type="entry name" value="Radical_SAM"/>
    <property type="match status" value="1"/>
</dbReference>
<dbReference type="CDD" id="cd01335">
    <property type="entry name" value="Radical_SAM"/>
    <property type="match status" value="1"/>
</dbReference>
<dbReference type="GO" id="GO:0016491">
    <property type="term" value="F:oxidoreductase activity"/>
    <property type="evidence" value="ECO:0007669"/>
    <property type="project" value="InterPro"/>
</dbReference>